<dbReference type="EMBL" id="MU004523">
    <property type="protein sequence ID" value="KAF2648759.1"/>
    <property type="molecule type" value="Genomic_DNA"/>
</dbReference>
<evidence type="ECO:0000259" key="1">
    <source>
        <dbReference type="Pfam" id="PF01636"/>
    </source>
</evidence>
<feature type="domain" description="Aminoglycoside phosphotransferase" evidence="1">
    <location>
        <begin position="4"/>
        <end position="59"/>
    </location>
</feature>
<dbReference type="InterPro" id="IPR011009">
    <property type="entry name" value="Kinase-like_dom_sf"/>
</dbReference>
<dbReference type="InterPro" id="IPR002575">
    <property type="entry name" value="Aminoglycoside_PTrfase"/>
</dbReference>
<reference evidence="2" key="1">
    <citation type="journal article" date="2020" name="Stud. Mycol.">
        <title>101 Dothideomycetes genomes: a test case for predicting lifestyles and emergence of pathogens.</title>
        <authorList>
            <person name="Haridas S."/>
            <person name="Albert R."/>
            <person name="Binder M."/>
            <person name="Bloem J."/>
            <person name="Labutti K."/>
            <person name="Salamov A."/>
            <person name="Andreopoulos B."/>
            <person name="Baker S."/>
            <person name="Barry K."/>
            <person name="Bills G."/>
            <person name="Bluhm B."/>
            <person name="Cannon C."/>
            <person name="Castanera R."/>
            <person name="Culley D."/>
            <person name="Daum C."/>
            <person name="Ezra D."/>
            <person name="Gonzalez J."/>
            <person name="Henrissat B."/>
            <person name="Kuo A."/>
            <person name="Liang C."/>
            <person name="Lipzen A."/>
            <person name="Lutzoni F."/>
            <person name="Magnuson J."/>
            <person name="Mondo S."/>
            <person name="Nolan M."/>
            <person name="Ohm R."/>
            <person name="Pangilinan J."/>
            <person name="Park H.-J."/>
            <person name="Ramirez L."/>
            <person name="Alfaro M."/>
            <person name="Sun H."/>
            <person name="Tritt A."/>
            <person name="Yoshinaga Y."/>
            <person name="Zwiers L.-H."/>
            <person name="Turgeon B."/>
            <person name="Goodwin S."/>
            <person name="Spatafora J."/>
            <person name="Crous P."/>
            <person name="Grigoriev I."/>
        </authorList>
    </citation>
    <scope>NUCLEOTIDE SEQUENCE</scope>
    <source>
        <strain evidence="2">CBS 122681</strain>
    </source>
</reference>
<gene>
    <name evidence="2" type="ORF">K491DRAFT_771896</name>
</gene>
<dbReference type="SUPFAM" id="SSF56112">
    <property type="entry name" value="Protein kinase-like (PK-like)"/>
    <property type="match status" value="1"/>
</dbReference>
<evidence type="ECO:0000313" key="3">
    <source>
        <dbReference type="Proteomes" id="UP000799324"/>
    </source>
</evidence>
<dbReference type="Proteomes" id="UP000799324">
    <property type="component" value="Unassembled WGS sequence"/>
</dbReference>
<organism evidence="2 3">
    <name type="scientific">Lophiostoma macrostomum CBS 122681</name>
    <dbReference type="NCBI Taxonomy" id="1314788"/>
    <lineage>
        <taxon>Eukaryota</taxon>
        <taxon>Fungi</taxon>
        <taxon>Dikarya</taxon>
        <taxon>Ascomycota</taxon>
        <taxon>Pezizomycotina</taxon>
        <taxon>Dothideomycetes</taxon>
        <taxon>Pleosporomycetidae</taxon>
        <taxon>Pleosporales</taxon>
        <taxon>Lophiostomataceae</taxon>
        <taxon>Lophiostoma</taxon>
    </lineage>
</organism>
<sequence length="125" mass="14345">MRDAIPRLEAFIEVLPQHAAELNNVKLRLAHKDLHFANIMYDLKSEKITSVLDWEFSGVVPFPLWNPRRSFLWNGQDDENSGDESFGSTSYFLRAITEVAPRGQRVELVEGWKKVVLDNIAEFGV</sequence>
<accession>A0A6A6SM16</accession>
<evidence type="ECO:0000313" key="2">
    <source>
        <dbReference type="EMBL" id="KAF2648759.1"/>
    </source>
</evidence>
<proteinExistence type="predicted"/>
<dbReference type="Pfam" id="PF01636">
    <property type="entry name" value="APH"/>
    <property type="match status" value="1"/>
</dbReference>
<name>A0A6A6SM16_9PLEO</name>
<dbReference type="Gene3D" id="3.90.1200.10">
    <property type="match status" value="1"/>
</dbReference>
<keyword evidence="3" id="KW-1185">Reference proteome</keyword>
<protein>
    <recommendedName>
        <fullName evidence="1">Aminoglycoside phosphotransferase domain-containing protein</fullName>
    </recommendedName>
</protein>
<dbReference type="AlphaFoldDB" id="A0A6A6SM16"/>
<dbReference type="OrthoDB" id="2906425at2759"/>